<dbReference type="FunCoup" id="A0A140L664">
    <property type="interactions" value="50"/>
</dbReference>
<dbReference type="OrthoDB" id="1634058at2"/>
<dbReference type="InterPro" id="IPR010985">
    <property type="entry name" value="Ribbon_hlx_hlx"/>
</dbReference>
<dbReference type="InParanoid" id="A0A140L664"/>
<sequence length="91" mass="10792">MAELKRIVVSLPDSLLRQVDVILSKEKKNRSEFIQDAMRLYLRERERIRMREQLKSGYLEMAEINLKIAEMGINEDLKDLMLYETSLSESE</sequence>
<evidence type="ECO:0000313" key="2">
    <source>
        <dbReference type="EMBL" id="KXG76039.1"/>
    </source>
</evidence>
<feature type="domain" description="Ribbon-helix-helix protein CopG" evidence="1">
    <location>
        <begin position="5"/>
        <end position="44"/>
    </location>
</feature>
<dbReference type="STRING" id="520764.AN618_17110"/>
<dbReference type="Pfam" id="PF01402">
    <property type="entry name" value="RHH_1"/>
    <property type="match status" value="1"/>
</dbReference>
<dbReference type="InterPro" id="IPR013321">
    <property type="entry name" value="Arc_rbn_hlx_hlx"/>
</dbReference>
<dbReference type="EMBL" id="LOED01000022">
    <property type="protein sequence ID" value="KXG76039.1"/>
    <property type="molecule type" value="Genomic_DNA"/>
</dbReference>
<proteinExistence type="predicted"/>
<reference evidence="2 3" key="1">
    <citation type="submission" date="2015-12" db="EMBL/GenBank/DDBJ databases">
        <title>Draft genome sequnece of Fervidicola ferrireducens strain Y170.</title>
        <authorList>
            <person name="Patel B.K."/>
        </authorList>
    </citation>
    <scope>NUCLEOTIDE SEQUENCE [LARGE SCALE GENOMIC DNA]</scope>
    <source>
        <strain evidence="2 3">Y170</strain>
    </source>
</reference>
<protein>
    <submittedName>
        <fullName evidence="2">Antitoxin EndoAI</fullName>
    </submittedName>
</protein>
<gene>
    <name evidence="2" type="primary">ndoAI</name>
    <name evidence="2" type="ORF">AN618_17110</name>
</gene>
<dbReference type="Gene3D" id="1.10.1220.10">
    <property type="entry name" value="Met repressor-like"/>
    <property type="match status" value="1"/>
</dbReference>
<dbReference type="SUPFAM" id="SSF47598">
    <property type="entry name" value="Ribbon-helix-helix"/>
    <property type="match status" value="1"/>
</dbReference>
<accession>A0A140L664</accession>
<dbReference type="Proteomes" id="UP000070427">
    <property type="component" value="Unassembled WGS sequence"/>
</dbReference>
<dbReference type="InterPro" id="IPR002145">
    <property type="entry name" value="CopG"/>
</dbReference>
<organism evidence="2 3">
    <name type="scientific">Fervidicola ferrireducens</name>
    <dbReference type="NCBI Taxonomy" id="520764"/>
    <lineage>
        <taxon>Bacteria</taxon>
        <taxon>Bacillati</taxon>
        <taxon>Bacillota</taxon>
        <taxon>Clostridia</taxon>
        <taxon>Thermosediminibacterales</taxon>
        <taxon>Thermosediminibacteraceae</taxon>
        <taxon>Fervidicola</taxon>
    </lineage>
</organism>
<dbReference type="RefSeq" id="WP_066353897.1">
    <property type="nucleotide sequence ID" value="NZ_LOED01000022.1"/>
</dbReference>
<evidence type="ECO:0000259" key="1">
    <source>
        <dbReference type="Pfam" id="PF01402"/>
    </source>
</evidence>
<name>A0A140L664_9FIRM</name>
<evidence type="ECO:0000313" key="3">
    <source>
        <dbReference type="Proteomes" id="UP000070427"/>
    </source>
</evidence>
<keyword evidence="3" id="KW-1185">Reference proteome</keyword>
<dbReference type="CDD" id="cd22231">
    <property type="entry name" value="RHH_NikR_HicB-like"/>
    <property type="match status" value="1"/>
</dbReference>
<dbReference type="AlphaFoldDB" id="A0A140L664"/>
<dbReference type="GO" id="GO:0006355">
    <property type="term" value="P:regulation of DNA-templated transcription"/>
    <property type="evidence" value="ECO:0007669"/>
    <property type="project" value="InterPro"/>
</dbReference>
<comment type="caution">
    <text evidence="2">The sequence shown here is derived from an EMBL/GenBank/DDBJ whole genome shotgun (WGS) entry which is preliminary data.</text>
</comment>